<accession>A0A0C3PBK3</accession>
<dbReference type="GO" id="GO:0005739">
    <property type="term" value="C:mitochondrion"/>
    <property type="evidence" value="ECO:0007669"/>
    <property type="project" value="UniProtKB-SubCell"/>
</dbReference>
<evidence type="ECO:0000256" key="2">
    <source>
        <dbReference type="ARBA" id="ARBA00023128"/>
    </source>
</evidence>
<dbReference type="InterPro" id="IPR018828">
    <property type="entry name" value="RRG7"/>
</dbReference>
<reference evidence="4" key="2">
    <citation type="submission" date="2015-01" db="EMBL/GenBank/DDBJ databases">
        <title>Evolutionary Origins and Diversification of the Mycorrhizal Mutualists.</title>
        <authorList>
            <consortium name="DOE Joint Genome Institute"/>
            <consortium name="Mycorrhizal Genomics Consortium"/>
            <person name="Kohler A."/>
            <person name="Kuo A."/>
            <person name="Nagy L.G."/>
            <person name="Floudas D."/>
            <person name="Copeland A."/>
            <person name="Barry K.W."/>
            <person name="Cichocki N."/>
            <person name="Veneault-Fourrey C."/>
            <person name="LaButti K."/>
            <person name="Lindquist E.A."/>
            <person name="Lipzen A."/>
            <person name="Lundell T."/>
            <person name="Morin E."/>
            <person name="Murat C."/>
            <person name="Riley R."/>
            <person name="Ohm R."/>
            <person name="Sun H."/>
            <person name="Tunlid A."/>
            <person name="Henrissat B."/>
            <person name="Grigoriev I.V."/>
            <person name="Hibbett D.S."/>
            <person name="Martin F."/>
        </authorList>
    </citation>
    <scope>NUCLEOTIDE SEQUENCE [LARGE SCALE GENOMIC DNA]</scope>
    <source>
        <strain evidence="4">Marx 270</strain>
    </source>
</reference>
<evidence type="ECO:0000256" key="1">
    <source>
        <dbReference type="ARBA" id="ARBA00004173"/>
    </source>
</evidence>
<protein>
    <submittedName>
        <fullName evidence="3">Uncharacterized protein</fullName>
    </submittedName>
</protein>
<sequence>MRSFYRSFSQLSAVHKGNAFERRSQQLLQDHFSMLLRRVGGKSDGGIDLLGWWWLPLCPADAMPQGDASQTYPDTSPRRRLRVLAQCKAEKKKFGPNYVREMEGVWHTHAYPPAPRFTSFLQPLTGPGSHSHTAAVDVQLHEQSFEEHPYRCVAVLISESPFTKSTLRSALSSTVPFLLLHLPPPYVAHAFPDNLSDSTSGSSAAPPPLIGAAYPNPPLVQLIAPLEIRWERPNRPINGLSPEMVSEGSGRPGLWLGSQRIASWTTDQLADM</sequence>
<dbReference type="Pfam" id="PF10356">
    <property type="entry name" value="RRG7"/>
    <property type="match status" value="1"/>
</dbReference>
<evidence type="ECO:0000313" key="3">
    <source>
        <dbReference type="EMBL" id="KIO05084.1"/>
    </source>
</evidence>
<gene>
    <name evidence="3" type="ORF">M404DRAFT_533010</name>
</gene>
<evidence type="ECO:0000313" key="4">
    <source>
        <dbReference type="Proteomes" id="UP000054217"/>
    </source>
</evidence>
<dbReference type="AlphaFoldDB" id="A0A0C3PBK3"/>
<reference evidence="3 4" key="1">
    <citation type="submission" date="2014-04" db="EMBL/GenBank/DDBJ databases">
        <authorList>
            <consortium name="DOE Joint Genome Institute"/>
            <person name="Kuo A."/>
            <person name="Kohler A."/>
            <person name="Costa M.D."/>
            <person name="Nagy L.G."/>
            <person name="Floudas D."/>
            <person name="Copeland A."/>
            <person name="Barry K.W."/>
            <person name="Cichocki N."/>
            <person name="Veneault-Fourrey C."/>
            <person name="LaButti K."/>
            <person name="Lindquist E.A."/>
            <person name="Lipzen A."/>
            <person name="Lundell T."/>
            <person name="Morin E."/>
            <person name="Murat C."/>
            <person name="Sun H."/>
            <person name="Tunlid A."/>
            <person name="Henrissat B."/>
            <person name="Grigoriev I.V."/>
            <person name="Hibbett D.S."/>
            <person name="Martin F."/>
            <person name="Nordberg H.P."/>
            <person name="Cantor M.N."/>
            <person name="Hua S.X."/>
        </authorList>
    </citation>
    <scope>NUCLEOTIDE SEQUENCE [LARGE SCALE GENOMIC DNA]</scope>
    <source>
        <strain evidence="3 4">Marx 270</strain>
    </source>
</reference>
<dbReference type="HOGENOM" id="CLU_074378_1_0_1"/>
<proteinExistence type="predicted"/>
<comment type="subcellular location">
    <subcellularLocation>
        <location evidence="1">Mitochondrion</location>
    </subcellularLocation>
</comment>
<dbReference type="OrthoDB" id="20734at2759"/>
<keyword evidence="4" id="KW-1185">Reference proteome</keyword>
<dbReference type="Proteomes" id="UP000054217">
    <property type="component" value="Unassembled WGS sequence"/>
</dbReference>
<name>A0A0C3PBK3_PISTI</name>
<dbReference type="PANTHER" id="PTHR28133">
    <property type="entry name" value="REQUIRED FOR RESPIRATORY GROWTH PROTEIN 7, MITOCHONDRIAL"/>
    <property type="match status" value="1"/>
</dbReference>
<dbReference type="PANTHER" id="PTHR28133:SF1">
    <property type="entry name" value="REQUIRED FOR RESPIRATORY GROWTH PROTEIN 7, MITOCHONDRIAL"/>
    <property type="match status" value="1"/>
</dbReference>
<keyword evidence="2" id="KW-0496">Mitochondrion</keyword>
<dbReference type="InParanoid" id="A0A0C3PBK3"/>
<organism evidence="3 4">
    <name type="scientific">Pisolithus tinctorius Marx 270</name>
    <dbReference type="NCBI Taxonomy" id="870435"/>
    <lineage>
        <taxon>Eukaryota</taxon>
        <taxon>Fungi</taxon>
        <taxon>Dikarya</taxon>
        <taxon>Basidiomycota</taxon>
        <taxon>Agaricomycotina</taxon>
        <taxon>Agaricomycetes</taxon>
        <taxon>Agaricomycetidae</taxon>
        <taxon>Boletales</taxon>
        <taxon>Sclerodermatineae</taxon>
        <taxon>Pisolithaceae</taxon>
        <taxon>Pisolithus</taxon>
    </lineage>
</organism>
<dbReference type="EMBL" id="KN831968">
    <property type="protein sequence ID" value="KIO05084.1"/>
    <property type="molecule type" value="Genomic_DNA"/>
</dbReference>